<keyword evidence="6" id="KW-0808">Transferase</keyword>
<evidence type="ECO:0000256" key="9">
    <source>
        <dbReference type="ARBA" id="ARBA00023136"/>
    </source>
</evidence>
<dbReference type="AlphaFoldDB" id="A0A9W6NTZ6"/>
<evidence type="ECO:0000256" key="6">
    <source>
        <dbReference type="ARBA" id="ARBA00022679"/>
    </source>
</evidence>
<dbReference type="EMBL" id="BSFQ01000001">
    <property type="protein sequence ID" value="GLL08921.1"/>
    <property type="molecule type" value="Genomic_DNA"/>
</dbReference>
<feature type="transmembrane region" description="Helical" evidence="12">
    <location>
        <begin position="545"/>
        <end position="562"/>
    </location>
</feature>
<comment type="function">
    <text evidence="1">Arabinosyl transferase responsible for the polymerization of arabinose into the arabinan of arabinogalactan.</text>
</comment>
<comment type="similarity">
    <text evidence="3">Belongs to the emb family.</text>
</comment>
<dbReference type="GO" id="GO:0071555">
    <property type="term" value="P:cell wall organization"/>
    <property type="evidence" value="ECO:0007669"/>
    <property type="project" value="UniProtKB-KW"/>
</dbReference>
<evidence type="ECO:0000256" key="11">
    <source>
        <dbReference type="SAM" id="MobiDB-lite"/>
    </source>
</evidence>
<dbReference type="Pfam" id="PF17689">
    <property type="entry name" value="Arabino_trans_N"/>
    <property type="match status" value="1"/>
</dbReference>
<dbReference type="GO" id="GO:0071766">
    <property type="term" value="P:Actinobacterium-type cell wall biogenesis"/>
    <property type="evidence" value="ECO:0007669"/>
    <property type="project" value="InterPro"/>
</dbReference>
<feature type="domain" description="Arabinosyltransferase C-terminal" evidence="14">
    <location>
        <begin position="728"/>
        <end position="795"/>
    </location>
</feature>
<keyword evidence="9 12" id="KW-0472">Membrane</keyword>
<keyword evidence="4" id="KW-1003">Cell membrane</keyword>
<comment type="caution">
    <text evidence="16">The sequence shown here is derived from an EMBL/GenBank/DDBJ whole genome shotgun (WGS) entry which is preliminary data.</text>
</comment>
<organism evidence="16 17">
    <name type="scientific">Pseudonocardia halophobica</name>
    <dbReference type="NCBI Taxonomy" id="29401"/>
    <lineage>
        <taxon>Bacteria</taxon>
        <taxon>Bacillati</taxon>
        <taxon>Actinomycetota</taxon>
        <taxon>Actinomycetes</taxon>
        <taxon>Pseudonocardiales</taxon>
        <taxon>Pseudonocardiaceae</taxon>
        <taxon>Pseudonocardia</taxon>
    </lineage>
</organism>
<feature type="domain" description="Arabinosyltransferas concanavalin like" evidence="15">
    <location>
        <begin position="76"/>
        <end position="228"/>
    </location>
</feature>
<feature type="region of interest" description="Disordered" evidence="11">
    <location>
        <begin position="1"/>
        <end position="50"/>
    </location>
</feature>
<keyword evidence="10" id="KW-0961">Cell wall biogenesis/degradation</keyword>
<dbReference type="Gene3D" id="2.60.120.610">
    <property type="entry name" value="arabinofuranosyltransferase like domain"/>
    <property type="match status" value="1"/>
</dbReference>
<name>A0A9W6NTZ6_9PSEU</name>
<dbReference type="Gene3D" id="3.40.190.160">
    <property type="match status" value="1"/>
</dbReference>
<feature type="compositionally biased region" description="Basic and acidic residues" evidence="11">
    <location>
        <begin position="30"/>
        <end position="44"/>
    </location>
</feature>
<evidence type="ECO:0000256" key="7">
    <source>
        <dbReference type="ARBA" id="ARBA00022692"/>
    </source>
</evidence>
<proteinExistence type="inferred from homology"/>
<gene>
    <name evidence="16" type="ORF">GCM10017577_00610</name>
</gene>
<feature type="transmembrane region" description="Helical" evidence="12">
    <location>
        <begin position="630"/>
        <end position="650"/>
    </location>
</feature>
<feature type="transmembrane region" description="Helical" evidence="12">
    <location>
        <begin position="477"/>
        <end position="498"/>
    </location>
</feature>
<feature type="domain" description="Arabinosyltransferase C-terminal" evidence="14">
    <location>
        <begin position="824"/>
        <end position="1073"/>
    </location>
</feature>
<feature type="transmembrane region" description="Helical" evidence="12">
    <location>
        <begin position="281"/>
        <end position="300"/>
    </location>
</feature>
<evidence type="ECO:0000259" key="15">
    <source>
        <dbReference type="Pfam" id="PF17689"/>
    </source>
</evidence>
<dbReference type="Pfam" id="PF04602">
    <property type="entry name" value="Arabinose_trans"/>
    <property type="match status" value="1"/>
</dbReference>
<reference evidence="16" key="1">
    <citation type="journal article" date="2014" name="Int. J. Syst. Evol. Microbiol.">
        <title>Complete genome sequence of Corynebacterium casei LMG S-19264T (=DSM 44701T), isolated from a smear-ripened cheese.</title>
        <authorList>
            <consortium name="US DOE Joint Genome Institute (JGI-PGF)"/>
            <person name="Walter F."/>
            <person name="Albersmeier A."/>
            <person name="Kalinowski J."/>
            <person name="Ruckert C."/>
        </authorList>
    </citation>
    <scope>NUCLEOTIDE SEQUENCE</scope>
    <source>
        <strain evidence="16">VKM Ac-1069</strain>
    </source>
</reference>
<keyword evidence="7 12" id="KW-0812">Transmembrane</keyword>
<evidence type="ECO:0000256" key="5">
    <source>
        <dbReference type="ARBA" id="ARBA00022676"/>
    </source>
</evidence>
<dbReference type="InterPro" id="IPR032731">
    <property type="entry name" value="Arabino_trans_C"/>
</dbReference>
<evidence type="ECO:0000259" key="14">
    <source>
        <dbReference type="Pfam" id="PF14896"/>
    </source>
</evidence>
<dbReference type="InterPro" id="IPR027451">
    <property type="entry name" value="EmbABC_dom1"/>
</dbReference>
<feature type="region of interest" description="Disordered" evidence="11">
    <location>
        <begin position="1050"/>
        <end position="1085"/>
    </location>
</feature>
<evidence type="ECO:0000256" key="8">
    <source>
        <dbReference type="ARBA" id="ARBA00022989"/>
    </source>
</evidence>
<evidence type="ECO:0000313" key="16">
    <source>
        <dbReference type="EMBL" id="GLL08921.1"/>
    </source>
</evidence>
<feature type="transmembrane region" description="Helical" evidence="12">
    <location>
        <begin position="574"/>
        <end position="594"/>
    </location>
</feature>
<feature type="transmembrane region" description="Helical" evidence="12">
    <location>
        <begin position="235"/>
        <end position="255"/>
    </location>
</feature>
<dbReference type="Proteomes" id="UP001143463">
    <property type="component" value="Unassembled WGS sequence"/>
</dbReference>
<sequence length="1085" mass="114444">MCRTTPEDGSSGPPGREIASGVVLTTDTVDEARRSSPPRRDSAPPHHRPGLRRLAAGLGLLSAVLALAIPFLPVSQNTAQLSWPTAGGGTAPVTAPLVALRPESFDATVACAAVRSLDARSPLAGTVFTTTAPGAPDGAAVGMRFSVDAGRLAVDDRGERIAEADLAAGDCTLVVHSDWASTTVTVGGRQLAAFDDDRRPQVVGIWSDLDRDLDPVAGTDIRFATDNRFDSAPSGLKVAAGVLAVVALLGCLLVLRRLDDRDGRRLVPTGRLSGRLRGHDWVRDSTVVVLLGGATVFGSMTPDDGYILNIARGTWTSGYVGNYYRWYDVPEAPFGWFYELYSKWIEVSDAVLWLRVPAFGMGVASWFLISRALLPRLGTRVRRSRSAGWAAAGVFLCFWIPFDNGLRPEPVVVIAALLSLVLLERALVTQRLLPIAGALVSGAFAVAATPTGLIAFAPLLAAARPLLRLLAKRARQAGWLVVLLPLLAAGVIVLVAVFDDQTWASVAEATRVRTEIGPNQPWYQELSRYQLLFSDSRDGSLMRRFPVLLLLLLLGVSIAVLLRRGRIPGAALGVSRRLIGSSLLAFVVLAFTPTKWTHHFGAFAALGAGMAAIAALATGTSVLRSRRNQALLVAALLGATALAFAGPNTWWYVSNWGVPWFDKPPSVNGISATSLLLVAAALALVYALAEHLRGPAIPRPLPADGRGPRLNNAPIAVICALVVVFQIASLAKGVQKQWGTYSLAADIVQDPTGSRCGLAGRVLVETDPEAGVLPPAAGRGAPPETVGFVPDGLPPSGPGSFRDSDGAGNHDPTVTGTGPHGGRVTGSWSADQQSVGDYRSGWYALPQAARSGSVPLVLGIAGQVGGGTSLTLEFARGGQVVDRVEPDGASGTVTATADPLGTASSGLGWRDVRLPLSGAAATADAVRVVASDRALGQDGWIAVTEPRVPQLTPLTTVTAGIAGYTDWPTAFPSPCLHPFGVHRGVAEMPGYRILADTQQREVGDNWGFPSTGGPQGWIDQVARQRVLPTYLQGQWDFDWGQLRMLEPWSPTPAGPDVERGTRTTWGWQKVGEMGEAPADPPLDRP</sequence>
<protein>
    <submittedName>
        <fullName evidence="16">Arabinosyltransferase</fullName>
    </submittedName>
</protein>
<dbReference type="GO" id="GO:0005886">
    <property type="term" value="C:plasma membrane"/>
    <property type="evidence" value="ECO:0007669"/>
    <property type="project" value="UniProtKB-SubCell"/>
</dbReference>
<feature type="transmembrane region" description="Helical" evidence="12">
    <location>
        <begin position="432"/>
        <end position="456"/>
    </location>
</feature>
<dbReference type="GO" id="GO:0052636">
    <property type="term" value="F:arabinosyltransferase activity"/>
    <property type="evidence" value="ECO:0007669"/>
    <property type="project" value="InterPro"/>
</dbReference>
<evidence type="ECO:0000256" key="3">
    <source>
        <dbReference type="ARBA" id="ARBA00008195"/>
    </source>
</evidence>
<evidence type="ECO:0000256" key="12">
    <source>
        <dbReference type="SAM" id="Phobius"/>
    </source>
</evidence>
<dbReference type="Gene3D" id="2.60.120.940">
    <property type="entry name" value="EmbC, C-terminal domain, subdomain 2"/>
    <property type="match status" value="1"/>
</dbReference>
<comment type="subcellular location">
    <subcellularLocation>
        <location evidence="2">Cell membrane</location>
        <topology evidence="2">Multi-pass membrane protein</topology>
    </subcellularLocation>
</comment>
<keyword evidence="5" id="KW-0328">Glycosyltransferase</keyword>
<dbReference type="Pfam" id="PF14896">
    <property type="entry name" value="Arabino_trans_C"/>
    <property type="match status" value="2"/>
</dbReference>
<feature type="domain" description="Arabinofuranosyltransferase central" evidence="13">
    <location>
        <begin position="233"/>
        <end position="693"/>
    </location>
</feature>
<evidence type="ECO:0000313" key="17">
    <source>
        <dbReference type="Proteomes" id="UP001143463"/>
    </source>
</evidence>
<evidence type="ECO:0000256" key="10">
    <source>
        <dbReference type="ARBA" id="ARBA00023316"/>
    </source>
</evidence>
<dbReference type="InterPro" id="IPR040920">
    <property type="entry name" value="Arabino_trans_N"/>
</dbReference>
<feature type="transmembrane region" description="Helical" evidence="12">
    <location>
        <begin position="710"/>
        <end position="731"/>
    </location>
</feature>
<keyword evidence="17" id="KW-1185">Reference proteome</keyword>
<dbReference type="InterPro" id="IPR042486">
    <property type="entry name" value="Arabino_trans_C_2"/>
</dbReference>
<feature type="transmembrane region" description="Helical" evidence="12">
    <location>
        <begin position="386"/>
        <end position="402"/>
    </location>
</feature>
<feature type="transmembrane region" description="Helical" evidence="12">
    <location>
        <begin position="352"/>
        <end position="374"/>
    </location>
</feature>
<feature type="transmembrane region" description="Helical" evidence="12">
    <location>
        <begin position="670"/>
        <end position="689"/>
    </location>
</feature>
<evidence type="ECO:0000256" key="4">
    <source>
        <dbReference type="ARBA" id="ARBA00022475"/>
    </source>
</evidence>
<keyword evidence="8 12" id="KW-1133">Transmembrane helix</keyword>
<reference evidence="16" key="2">
    <citation type="submission" date="2023-01" db="EMBL/GenBank/DDBJ databases">
        <authorList>
            <person name="Sun Q."/>
            <person name="Evtushenko L."/>
        </authorList>
    </citation>
    <scope>NUCLEOTIDE SEQUENCE</scope>
    <source>
        <strain evidence="16">VKM Ac-1069</strain>
    </source>
</reference>
<feature type="region of interest" description="Disordered" evidence="11">
    <location>
        <begin position="773"/>
        <end position="831"/>
    </location>
</feature>
<evidence type="ECO:0000256" key="2">
    <source>
        <dbReference type="ARBA" id="ARBA00004651"/>
    </source>
</evidence>
<evidence type="ECO:0000259" key="13">
    <source>
        <dbReference type="Pfam" id="PF04602"/>
    </source>
</evidence>
<dbReference type="InterPro" id="IPR007680">
    <property type="entry name" value="Arabino_trans_central"/>
</dbReference>
<accession>A0A9W6NTZ6</accession>
<feature type="transmembrane region" description="Helical" evidence="12">
    <location>
        <begin position="600"/>
        <end position="623"/>
    </location>
</feature>
<evidence type="ECO:0000256" key="1">
    <source>
        <dbReference type="ARBA" id="ARBA00003001"/>
    </source>
</evidence>